<evidence type="ECO:0000256" key="3">
    <source>
        <dbReference type="ARBA" id="ARBA00023134"/>
    </source>
</evidence>
<dbReference type="InterPro" id="IPR001806">
    <property type="entry name" value="Small_GTPase"/>
</dbReference>
<dbReference type="GO" id="GO:0005525">
    <property type="term" value="F:GTP binding"/>
    <property type="evidence" value="ECO:0007669"/>
    <property type="project" value="UniProtKB-KW"/>
</dbReference>
<comment type="caution">
    <text evidence="6">The sequence shown here is derived from an EMBL/GenBank/DDBJ whole genome shotgun (WGS) entry which is preliminary data.</text>
</comment>
<dbReference type="AlphaFoldDB" id="A0A8J2WJ81"/>
<dbReference type="PROSITE" id="PS50222">
    <property type="entry name" value="EF_HAND_2"/>
    <property type="match status" value="1"/>
</dbReference>
<evidence type="ECO:0000259" key="5">
    <source>
        <dbReference type="PROSITE" id="PS50222"/>
    </source>
</evidence>
<dbReference type="SMART" id="SM00175">
    <property type="entry name" value="RAB"/>
    <property type="match status" value="1"/>
</dbReference>
<dbReference type="Pfam" id="PF13499">
    <property type="entry name" value="EF-hand_7"/>
    <property type="match status" value="1"/>
</dbReference>
<keyword evidence="1" id="KW-0547">Nucleotide-binding</keyword>
<dbReference type="InterPro" id="IPR018247">
    <property type="entry name" value="EF_Hand_1_Ca_BS"/>
</dbReference>
<dbReference type="CDD" id="cd00154">
    <property type="entry name" value="Rab"/>
    <property type="match status" value="1"/>
</dbReference>
<dbReference type="OrthoDB" id="6357004at2759"/>
<dbReference type="Pfam" id="PF00071">
    <property type="entry name" value="Ras"/>
    <property type="match status" value="1"/>
</dbReference>
<dbReference type="InterPro" id="IPR050227">
    <property type="entry name" value="Rab"/>
</dbReference>
<dbReference type="Gene3D" id="1.10.238.10">
    <property type="entry name" value="EF-hand"/>
    <property type="match status" value="1"/>
</dbReference>
<feature type="domain" description="EF-hand" evidence="5">
    <location>
        <begin position="71"/>
        <end position="106"/>
    </location>
</feature>
<name>A0A8J2WJ81_9CRUS</name>
<feature type="coiled-coil region" evidence="4">
    <location>
        <begin position="202"/>
        <end position="325"/>
    </location>
</feature>
<dbReference type="NCBIfam" id="TIGR00231">
    <property type="entry name" value="small_GTP"/>
    <property type="match status" value="1"/>
</dbReference>
<keyword evidence="4" id="KW-0175">Coiled coil</keyword>
<dbReference type="SMART" id="SM00173">
    <property type="entry name" value="RAS"/>
    <property type="match status" value="1"/>
</dbReference>
<dbReference type="InterPro" id="IPR002048">
    <property type="entry name" value="EF_hand_dom"/>
</dbReference>
<dbReference type="PRINTS" id="PR00449">
    <property type="entry name" value="RASTRNSFRMNG"/>
</dbReference>
<dbReference type="CDD" id="cd00051">
    <property type="entry name" value="EFh"/>
    <property type="match status" value="1"/>
</dbReference>
<keyword evidence="3" id="KW-0342">GTP-binding</keyword>
<sequence length="851" mass="97641">MIEIPLFLQRIRTREFGRTFQLSADFKNQEMAEEVADLRIRAQHLFAICDKEEKGFVTKRDMQRMQNEMLLEPEQLEIVFDSLDADGNGYLTFDEFIQGFGIYMENDSTKVETVEDLSAAQEAKTSTSEGDELEDDENFMQLLDNLGGQNIFEDEKSVKVLWDHFRQEAPDAGFQFEKFLCSISDSIQTKEKEKVNMEVFIRSQHETREEEMKRLYEEMERQIEEEKELVIRMERMKESQLRNEMREEIAKKDLLLTQFQTRTKELQEALSHLQENETTSKHDLALLLKEKKILENKLEIQTSNADELRSALERLRRESVNERRQRAMSALNVAENIAVEREGLVEQLSLLRSINTRLTDENDLRDYGSGSIDNTDEPASIFKEMEEASAAVSESENHFFLYSNMINEEIEDTDSVDIVFDLDLHKESDITSMQSKKTAPKTNTSLFDELACALNLELPPALNPPETDLFKEPLYPESGLRSSSLSEELSDMNDFTSSSLRVPCSSGFPAQMNSDITEKFRLQEATLLQKLSVKRPEDSPSTSLTEEPKHSVTWSTNVIPSLIERNTITNGSNASAFGTSLPHFHLQNSFISYTDSLIGYHNGQWINRVQLRKSEPVTPSVVFKIIVLGESGVGKTSFIRRFCCDDYVEPRPSTVGIDLSIRCLPVGDDNQYCALQFWDTAGKRNRQEKYRSISQQYLRKADGVLIMYDVTSEMSFLHVRYWVDSVKDIVGEDVVCILVGNKADLLEQREDRADQGSTVEQREERQMTVTLTRHPRRVLTTDAMKLAQSMGLEFFETSAKTGYMIQQTIVSMAAKLQVRQKVAIENISLYVESMETETAMDINKAKKCCRS</sequence>
<evidence type="ECO:0000313" key="6">
    <source>
        <dbReference type="EMBL" id="CAH0104063.1"/>
    </source>
</evidence>
<dbReference type="GO" id="GO:0005509">
    <property type="term" value="F:calcium ion binding"/>
    <property type="evidence" value="ECO:0007669"/>
    <property type="project" value="InterPro"/>
</dbReference>
<evidence type="ECO:0000313" key="7">
    <source>
        <dbReference type="Proteomes" id="UP000789390"/>
    </source>
</evidence>
<dbReference type="SMART" id="SM00054">
    <property type="entry name" value="EFh"/>
    <property type="match status" value="2"/>
</dbReference>
<dbReference type="SUPFAM" id="SSF52540">
    <property type="entry name" value="P-loop containing nucleoside triphosphate hydrolases"/>
    <property type="match status" value="1"/>
</dbReference>
<dbReference type="PROSITE" id="PS51419">
    <property type="entry name" value="RAB"/>
    <property type="match status" value="1"/>
</dbReference>
<keyword evidence="7" id="KW-1185">Reference proteome</keyword>
<dbReference type="SMART" id="SM00174">
    <property type="entry name" value="RHO"/>
    <property type="match status" value="1"/>
</dbReference>
<dbReference type="PROSITE" id="PS00018">
    <property type="entry name" value="EF_HAND_1"/>
    <property type="match status" value="1"/>
</dbReference>
<evidence type="ECO:0000256" key="4">
    <source>
        <dbReference type="SAM" id="Coils"/>
    </source>
</evidence>
<dbReference type="SMART" id="SM00176">
    <property type="entry name" value="RAN"/>
    <property type="match status" value="1"/>
</dbReference>
<dbReference type="EMBL" id="CAKKLH010000124">
    <property type="protein sequence ID" value="CAH0104063.1"/>
    <property type="molecule type" value="Genomic_DNA"/>
</dbReference>
<proteinExistence type="predicted"/>
<dbReference type="GO" id="GO:0003924">
    <property type="term" value="F:GTPase activity"/>
    <property type="evidence" value="ECO:0007669"/>
    <property type="project" value="InterPro"/>
</dbReference>
<accession>A0A8J2WJ81</accession>
<protein>
    <recommendedName>
        <fullName evidence="5">EF-hand domain-containing protein</fullName>
    </recommendedName>
</protein>
<evidence type="ECO:0000256" key="2">
    <source>
        <dbReference type="ARBA" id="ARBA00022837"/>
    </source>
</evidence>
<organism evidence="6 7">
    <name type="scientific">Daphnia galeata</name>
    <dbReference type="NCBI Taxonomy" id="27404"/>
    <lineage>
        <taxon>Eukaryota</taxon>
        <taxon>Metazoa</taxon>
        <taxon>Ecdysozoa</taxon>
        <taxon>Arthropoda</taxon>
        <taxon>Crustacea</taxon>
        <taxon>Branchiopoda</taxon>
        <taxon>Diplostraca</taxon>
        <taxon>Cladocera</taxon>
        <taxon>Anomopoda</taxon>
        <taxon>Daphniidae</taxon>
        <taxon>Daphnia</taxon>
    </lineage>
</organism>
<dbReference type="InterPro" id="IPR027417">
    <property type="entry name" value="P-loop_NTPase"/>
</dbReference>
<keyword evidence="2" id="KW-0106">Calcium</keyword>
<dbReference type="PANTHER" id="PTHR47977">
    <property type="entry name" value="RAS-RELATED PROTEIN RAB"/>
    <property type="match status" value="1"/>
</dbReference>
<dbReference type="Proteomes" id="UP000789390">
    <property type="component" value="Unassembled WGS sequence"/>
</dbReference>
<dbReference type="SUPFAM" id="SSF47473">
    <property type="entry name" value="EF-hand"/>
    <property type="match status" value="1"/>
</dbReference>
<dbReference type="InterPro" id="IPR011992">
    <property type="entry name" value="EF-hand-dom_pair"/>
</dbReference>
<dbReference type="FunFam" id="3.40.50.300:FF:002139">
    <property type="entry name" value="GTP-binding protein YPT10"/>
    <property type="match status" value="1"/>
</dbReference>
<dbReference type="InterPro" id="IPR005225">
    <property type="entry name" value="Small_GTP-bd"/>
</dbReference>
<dbReference type="PROSITE" id="PS51421">
    <property type="entry name" value="RAS"/>
    <property type="match status" value="1"/>
</dbReference>
<reference evidence="6" key="1">
    <citation type="submission" date="2021-11" db="EMBL/GenBank/DDBJ databases">
        <authorList>
            <person name="Schell T."/>
        </authorList>
    </citation>
    <scope>NUCLEOTIDE SEQUENCE</scope>
    <source>
        <strain evidence="6">M5</strain>
    </source>
</reference>
<dbReference type="Gene3D" id="3.40.50.300">
    <property type="entry name" value="P-loop containing nucleotide triphosphate hydrolases"/>
    <property type="match status" value="1"/>
</dbReference>
<gene>
    <name evidence="6" type="ORF">DGAL_LOCUS6775</name>
</gene>
<evidence type="ECO:0000256" key="1">
    <source>
        <dbReference type="ARBA" id="ARBA00022741"/>
    </source>
</evidence>